<keyword evidence="1" id="KW-0472">Membrane</keyword>
<keyword evidence="1" id="KW-1133">Transmembrane helix</keyword>
<organism evidence="2 3">
    <name type="scientific">Novosphingobium lindaniclasticum LE124</name>
    <dbReference type="NCBI Taxonomy" id="1096930"/>
    <lineage>
        <taxon>Bacteria</taxon>
        <taxon>Pseudomonadati</taxon>
        <taxon>Pseudomonadota</taxon>
        <taxon>Alphaproteobacteria</taxon>
        <taxon>Sphingomonadales</taxon>
        <taxon>Sphingomonadaceae</taxon>
        <taxon>Novosphingobium</taxon>
    </lineage>
</organism>
<proteinExistence type="predicted"/>
<accession>T0H235</accession>
<protein>
    <submittedName>
        <fullName evidence="2">Uncharacterized protein</fullName>
    </submittedName>
</protein>
<evidence type="ECO:0000313" key="3">
    <source>
        <dbReference type="Proteomes" id="UP000015527"/>
    </source>
</evidence>
<reference evidence="2 3" key="1">
    <citation type="journal article" date="2013" name="Genome Announc.">
        <title>Genome Sequence of Novosphingobium lindaniclasticum LE124T, Isolated from a Hexachlorocyclohexane Dumpsite.</title>
        <authorList>
            <person name="Saxena A."/>
            <person name="Nayyar N."/>
            <person name="Sangwan N."/>
            <person name="Kumari R."/>
            <person name="Khurana J.P."/>
            <person name="Lal R."/>
        </authorList>
    </citation>
    <scope>NUCLEOTIDE SEQUENCE [LARGE SCALE GENOMIC DNA]</scope>
    <source>
        <strain evidence="2 3">LE124</strain>
    </source>
</reference>
<sequence>MLGTVERVASGYPAPALRGTGLFKAIGFALVGALIGSFV</sequence>
<gene>
    <name evidence="2" type="ORF">L284_17020</name>
</gene>
<dbReference type="Proteomes" id="UP000015527">
    <property type="component" value="Unassembled WGS sequence"/>
</dbReference>
<dbReference type="AlphaFoldDB" id="T0H235"/>
<comment type="caution">
    <text evidence="2">The sequence shown here is derived from an EMBL/GenBank/DDBJ whole genome shotgun (WGS) entry which is preliminary data.</text>
</comment>
<evidence type="ECO:0000256" key="1">
    <source>
        <dbReference type="SAM" id="Phobius"/>
    </source>
</evidence>
<evidence type="ECO:0000313" key="2">
    <source>
        <dbReference type="EMBL" id="EQB10396.1"/>
    </source>
</evidence>
<keyword evidence="1" id="KW-0812">Transmembrane</keyword>
<feature type="transmembrane region" description="Helical" evidence="1">
    <location>
        <begin position="21"/>
        <end position="38"/>
    </location>
</feature>
<name>T0H235_9SPHN</name>
<dbReference type="EMBL" id="ATHL01000110">
    <property type="protein sequence ID" value="EQB10396.1"/>
    <property type="molecule type" value="Genomic_DNA"/>
</dbReference>
<keyword evidence="3" id="KW-1185">Reference proteome</keyword>